<dbReference type="SMART" id="SM00382">
    <property type="entry name" value="AAA"/>
    <property type="match status" value="2"/>
</dbReference>
<keyword evidence="3" id="KW-0067">ATP-binding</keyword>
<dbReference type="SUPFAM" id="SSF52540">
    <property type="entry name" value="P-loop containing nucleoside triphosphate hydrolases"/>
    <property type="match status" value="2"/>
</dbReference>
<evidence type="ECO:0000256" key="4">
    <source>
        <dbReference type="SAM" id="Coils"/>
    </source>
</evidence>
<dbReference type="PANTHER" id="PTHR19211">
    <property type="entry name" value="ATP-BINDING TRANSPORT PROTEIN-RELATED"/>
    <property type="match status" value="1"/>
</dbReference>
<reference evidence="7 8" key="1">
    <citation type="submission" date="2019-06" db="EMBL/GenBank/DDBJ databases">
        <title>A chromosomal-level reference genome of Carpinus fangiana (Coryloideae, Betulaceae).</title>
        <authorList>
            <person name="Yang X."/>
            <person name="Wang Z."/>
            <person name="Zhang L."/>
            <person name="Hao G."/>
            <person name="Liu J."/>
            <person name="Yang Y."/>
        </authorList>
    </citation>
    <scope>NUCLEOTIDE SEQUENCE [LARGE SCALE GENOMIC DNA]</scope>
    <source>
        <strain evidence="7">Cfa_2016G</strain>
        <tissue evidence="7">Leaf</tissue>
    </source>
</reference>
<gene>
    <name evidence="7" type="ORF">FH972_023675</name>
</gene>
<feature type="domain" description="ABC transporter" evidence="6">
    <location>
        <begin position="396"/>
        <end position="615"/>
    </location>
</feature>
<dbReference type="FunFam" id="3.40.50.300:FF:000618">
    <property type="entry name" value="ATP-binding cassette (ABC) transporter, putative"/>
    <property type="match status" value="1"/>
</dbReference>
<feature type="coiled-coil region" evidence="4">
    <location>
        <begin position="155"/>
        <end position="182"/>
    </location>
</feature>
<evidence type="ECO:0000313" key="7">
    <source>
        <dbReference type="EMBL" id="KAB8349656.1"/>
    </source>
</evidence>
<dbReference type="InterPro" id="IPR050611">
    <property type="entry name" value="ABCF"/>
</dbReference>
<keyword evidence="2" id="KW-0547">Nucleotide-binding</keyword>
<accession>A0A5N6KW92</accession>
<feature type="compositionally biased region" description="Low complexity" evidence="5">
    <location>
        <begin position="1"/>
        <end position="10"/>
    </location>
</feature>
<dbReference type="FunFam" id="3.40.50.300:FF:000549">
    <property type="entry name" value="ABC transporter ATP-binding protein arb1"/>
    <property type="match status" value="1"/>
</dbReference>
<dbReference type="Proteomes" id="UP000327013">
    <property type="component" value="Unassembled WGS sequence"/>
</dbReference>
<evidence type="ECO:0000259" key="6">
    <source>
        <dbReference type="PROSITE" id="PS50893"/>
    </source>
</evidence>
<evidence type="ECO:0000256" key="3">
    <source>
        <dbReference type="ARBA" id="ARBA00022840"/>
    </source>
</evidence>
<dbReference type="OrthoDB" id="2110130at2759"/>
<dbReference type="Gene3D" id="3.40.50.300">
    <property type="entry name" value="P-loop containing nucleotide triphosphate hydrolases"/>
    <property type="match status" value="2"/>
</dbReference>
<dbReference type="Pfam" id="PF00005">
    <property type="entry name" value="ABC_tran"/>
    <property type="match status" value="2"/>
</dbReference>
<dbReference type="InterPro" id="IPR003593">
    <property type="entry name" value="AAA+_ATPase"/>
</dbReference>
<protein>
    <recommendedName>
        <fullName evidence="6">ABC transporter domain-containing protein</fullName>
    </recommendedName>
</protein>
<dbReference type="InterPro" id="IPR032781">
    <property type="entry name" value="ABC_tran_Xtn"/>
</dbReference>
<keyword evidence="4" id="KW-0175">Coiled coil</keyword>
<organism evidence="7 8">
    <name type="scientific">Carpinus fangiana</name>
    <dbReference type="NCBI Taxonomy" id="176857"/>
    <lineage>
        <taxon>Eukaryota</taxon>
        <taxon>Viridiplantae</taxon>
        <taxon>Streptophyta</taxon>
        <taxon>Embryophyta</taxon>
        <taxon>Tracheophyta</taxon>
        <taxon>Spermatophyta</taxon>
        <taxon>Magnoliopsida</taxon>
        <taxon>eudicotyledons</taxon>
        <taxon>Gunneridae</taxon>
        <taxon>Pentapetalae</taxon>
        <taxon>rosids</taxon>
        <taxon>fabids</taxon>
        <taxon>Fagales</taxon>
        <taxon>Betulaceae</taxon>
        <taxon>Carpinus</taxon>
    </lineage>
</organism>
<dbReference type="InterPro" id="IPR003439">
    <property type="entry name" value="ABC_transporter-like_ATP-bd"/>
</dbReference>
<dbReference type="CDD" id="cd03221">
    <property type="entry name" value="ABCF_EF-3"/>
    <property type="match status" value="2"/>
</dbReference>
<evidence type="ECO:0000256" key="2">
    <source>
        <dbReference type="ARBA" id="ARBA00022741"/>
    </source>
</evidence>
<evidence type="ECO:0000256" key="1">
    <source>
        <dbReference type="ARBA" id="ARBA00022737"/>
    </source>
</evidence>
<feature type="region of interest" description="Disordered" evidence="5">
    <location>
        <begin position="1"/>
        <end position="48"/>
    </location>
</feature>
<dbReference type="InterPro" id="IPR027417">
    <property type="entry name" value="P-loop_NTPase"/>
</dbReference>
<dbReference type="Pfam" id="PF12848">
    <property type="entry name" value="ABC_tran_Xtn"/>
    <property type="match status" value="1"/>
</dbReference>
<dbReference type="AlphaFoldDB" id="A0A5N6KW92"/>
<sequence length="617" mass="68868">MAPVSASKAARLAKKAEKGEKKTPASKLKNGSAASSRPDSPEPESIEAKNLSEATQKLTLQEDKDGISDRVTTGVLASLQTSRDVKITSASLVFHGKVLFNDTTLEVTFGRRYGLLGENGCGKTTLLKAIDKREFPFPDAVDIYLLNEGAPKTDLGALEWVVKEAENELARLEKLSESILEEDGPEDPRLQDIYDKMETMDPSTFHTRASLILTGLGFNKVTINKKTKDMSGGWRMRVALSKALFVKPTLLLLDDPTAHLDLEACVWLEEYLKKWDNTLILVSHSMDFLNGVCTNMIDMRLKQLLYYGGNYDSYIKTRSEQEVNQMKAYEKQQEEIKHIKKFIASAGTYANLVRQAKSRQKILDKMEADGFIEKVHEDRVFSFRFADVEKLPPPVLSLDDVTFAYSGKKEDNLYEDLDFGVDMDSRTALVGPNGVGKSTLLRIFTGELRPTTGVVSRHTHLKLGMYSQHSAEQLDLNKSSLDFVRDKFPHVSQDYQYWRQQLGRYGLSGESQTALMGTLSEGQKSRIVFALLAIESPNMLLLDEPTNGLDIPTIDSLADAINAFSGGVVVVSHDFRLLDKIAKDIMVCENKTVRRWDGSIGAYKNHLRKKMVSTGAV</sequence>
<feature type="compositionally biased region" description="Basic and acidic residues" evidence="5">
    <location>
        <begin position="14"/>
        <end position="23"/>
    </location>
</feature>
<keyword evidence="8" id="KW-1185">Reference proteome</keyword>
<comment type="caution">
    <text evidence="7">The sequence shown here is derived from an EMBL/GenBank/DDBJ whole genome shotgun (WGS) entry which is preliminary data.</text>
</comment>
<feature type="domain" description="ABC transporter" evidence="6">
    <location>
        <begin position="85"/>
        <end position="326"/>
    </location>
</feature>
<dbReference type="PANTHER" id="PTHR19211:SF15">
    <property type="entry name" value="ATP-BINDING CASSETTE SUB-FAMILY F MEMBER 2"/>
    <property type="match status" value="1"/>
</dbReference>
<dbReference type="PROSITE" id="PS00211">
    <property type="entry name" value="ABC_TRANSPORTER_1"/>
    <property type="match status" value="1"/>
</dbReference>
<dbReference type="EMBL" id="VIBQ01000014">
    <property type="protein sequence ID" value="KAB8349656.1"/>
    <property type="molecule type" value="Genomic_DNA"/>
</dbReference>
<dbReference type="InterPro" id="IPR017871">
    <property type="entry name" value="ABC_transporter-like_CS"/>
</dbReference>
<evidence type="ECO:0000313" key="8">
    <source>
        <dbReference type="Proteomes" id="UP000327013"/>
    </source>
</evidence>
<dbReference type="PROSITE" id="PS50893">
    <property type="entry name" value="ABC_TRANSPORTER_2"/>
    <property type="match status" value="2"/>
</dbReference>
<name>A0A5N6KW92_9ROSI</name>
<proteinExistence type="predicted"/>
<dbReference type="GO" id="GO:0005524">
    <property type="term" value="F:ATP binding"/>
    <property type="evidence" value="ECO:0007669"/>
    <property type="project" value="UniProtKB-KW"/>
</dbReference>
<keyword evidence="1" id="KW-0677">Repeat</keyword>
<dbReference type="GO" id="GO:0016887">
    <property type="term" value="F:ATP hydrolysis activity"/>
    <property type="evidence" value="ECO:0007669"/>
    <property type="project" value="InterPro"/>
</dbReference>
<evidence type="ECO:0000256" key="5">
    <source>
        <dbReference type="SAM" id="MobiDB-lite"/>
    </source>
</evidence>